<evidence type="ECO:0008006" key="5">
    <source>
        <dbReference type="Google" id="ProtNLM"/>
    </source>
</evidence>
<reference evidence="3 4" key="1">
    <citation type="journal article" date="2016" name="Nat. Commun.">
        <title>Thousands of microbial genomes shed light on interconnected biogeochemical processes in an aquifer system.</title>
        <authorList>
            <person name="Anantharaman K."/>
            <person name="Brown C.T."/>
            <person name="Hug L.A."/>
            <person name="Sharon I."/>
            <person name="Castelle C.J."/>
            <person name="Probst A.J."/>
            <person name="Thomas B.C."/>
            <person name="Singh A."/>
            <person name="Wilkins M.J."/>
            <person name="Karaoz U."/>
            <person name="Brodie E.L."/>
            <person name="Williams K.H."/>
            <person name="Hubbard S.S."/>
            <person name="Banfield J.F."/>
        </authorList>
    </citation>
    <scope>NUCLEOTIDE SEQUENCE [LARGE SCALE GENOMIC DNA]</scope>
</reference>
<evidence type="ECO:0000256" key="2">
    <source>
        <dbReference type="SAM" id="Phobius"/>
    </source>
</evidence>
<dbReference type="EMBL" id="MHIT01000025">
    <property type="protein sequence ID" value="OGY56522.1"/>
    <property type="molecule type" value="Genomic_DNA"/>
</dbReference>
<feature type="transmembrane region" description="Helical" evidence="2">
    <location>
        <begin position="6"/>
        <end position="24"/>
    </location>
</feature>
<dbReference type="Proteomes" id="UP000177062">
    <property type="component" value="Unassembled WGS sequence"/>
</dbReference>
<gene>
    <name evidence="3" type="ORF">A2Y84_01120</name>
</gene>
<dbReference type="InterPro" id="IPR007060">
    <property type="entry name" value="FtsL/DivIC"/>
</dbReference>
<dbReference type="Pfam" id="PF04977">
    <property type="entry name" value="DivIC"/>
    <property type="match status" value="1"/>
</dbReference>
<name>A0A1G1YVX7_9BACT</name>
<organism evidence="3 4">
    <name type="scientific">Candidatus Colwellbacteria bacterium RBG_13_48_8</name>
    <dbReference type="NCBI Taxonomy" id="1797685"/>
    <lineage>
        <taxon>Bacteria</taxon>
        <taxon>Candidatus Colwelliibacteriota</taxon>
    </lineage>
</organism>
<sequence length="98" mass="11497">MQKAAIYILSLTLMAYLGYQTYLLQKERASLAKEYDEEKKEYEELKVDSEQLKEDIEYFSDPHNLEKELRSKFNYRLPNEKLIIVVPGEEVAGETTGE</sequence>
<keyword evidence="1" id="KW-0175">Coiled coil</keyword>
<keyword evidence="2" id="KW-0472">Membrane</keyword>
<comment type="caution">
    <text evidence="3">The sequence shown here is derived from an EMBL/GenBank/DDBJ whole genome shotgun (WGS) entry which is preliminary data.</text>
</comment>
<protein>
    <recommendedName>
        <fullName evidence="5">Cell division protein FtsL</fullName>
    </recommendedName>
</protein>
<proteinExistence type="predicted"/>
<keyword evidence="2" id="KW-0812">Transmembrane</keyword>
<feature type="coiled-coil region" evidence="1">
    <location>
        <begin position="28"/>
        <end position="55"/>
    </location>
</feature>
<keyword evidence="2" id="KW-1133">Transmembrane helix</keyword>
<dbReference type="AlphaFoldDB" id="A0A1G1YVX7"/>
<evidence type="ECO:0000313" key="3">
    <source>
        <dbReference type="EMBL" id="OGY56522.1"/>
    </source>
</evidence>
<evidence type="ECO:0000256" key="1">
    <source>
        <dbReference type="SAM" id="Coils"/>
    </source>
</evidence>
<evidence type="ECO:0000313" key="4">
    <source>
        <dbReference type="Proteomes" id="UP000177062"/>
    </source>
</evidence>
<accession>A0A1G1YVX7</accession>